<organism evidence="1 2">
    <name type="scientific">Halococcus thailandensis JCM 13552</name>
    <dbReference type="NCBI Taxonomy" id="1227457"/>
    <lineage>
        <taxon>Archaea</taxon>
        <taxon>Methanobacteriati</taxon>
        <taxon>Methanobacteriota</taxon>
        <taxon>Stenosarchaea group</taxon>
        <taxon>Halobacteria</taxon>
        <taxon>Halobacteriales</taxon>
        <taxon>Halococcaceae</taxon>
        <taxon>Halococcus</taxon>
    </lineage>
</organism>
<dbReference type="Proteomes" id="UP000011680">
    <property type="component" value="Unassembled WGS sequence"/>
</dbReference>
<protein>
    <submittedName>
        <fullName evidence="1">Transposase</fullName>
    </submittedName>
</protein>
<dbReference type="EMBL" id="AOMF01000093">
    <property type="protein sequence ID" value="EMA56090.1"/>
    <property type="molecule type" value="Genomic_DNA"/>
</dbReference>
<evidence type="ECO:0000313" key="2">
    <source>
        <dbReference type="Proteomes" id="UP000011680"/>
    </source>
</evidence>
<accession>M0NHG9</accession>
<dbReference type="eggNOG" id="arCOG02134">
    <property type="taxonomic scope" value="Archaea"/>
</dbReference>
<name>M0NHG9_9EURY</name>
<reference evidence="1 2" key="1">
    <citation type="journal article" date="2014" name="PLoS Genet.">
        <title>Phylogenetically driven sequencing of extremely halophilic archaea reveals strategies for static and dynamic osmo-response.</title>
        <authorList>
            <person name="Becker E.A."/>
            <person name="Seitzer P.M."/>
            <person name="Tritt A."/>
            <person name="Larsen D."/>
            <person name="Krusor M."/>
            <person name="Yao A.I."/>
            <person name="Wu D."/>
            <person name="Madern D."/>
            <person name="Eisen J.A."/>
            <person name="Darling A.E."/>
            <person name="Facciotti M.T."/>
        </authorList>
    </citation>
    <scope>NUCLEOTIDE SEQUENCE [LARGE SCALE GENOMIC DNA]</scope>
    <source>
        <strain evidence="1 2">JCM 13552</strain>
    </source>
</reference>
<evidence type="ECO:0000313" key="1">
    <source>
        <dbReference type="EMBL" id="EMA56090.1"/>
    </source>
</evidence>
<dbReference type="PANTHER" id="PTHR39967:SF1">
    <property type="entry name" value="ISH14-TYPE TRANSPOSASE HSIRS44"/>
    <property type="match status" value="1"/>
</dbReference>
<sequence length="98" mass="11260">MLGWFGVDRSRPAIRNWCHSFAESHEQTFTVEPDRVAVDEKQVQLAEERKVWLYAAIDIDSKVVLHARLSEHCGTDPATSFLRELQEKLRVSSDSGKF</sequence>
<dbReference type="PANTHER" id="PTHR39967">
    <property type="match status" value="1"/>
</dbReference>
<comment type="caution">
    <text evidence="1">The sequence shown here is derived from an EMBL/GenBank/DDBJ whole genome shotgun (WGS) entry which is preliminary data.</text>
</comment>
<proteinExistence type="predicted"/>
<dbReference type="AlphaFoldDB" id="M0NHG9"/>
<dbReference type="PATRIC" id="fig|1227457.3.peg.752"/>
<keyword evidence="2" id="KW-1185">Reference proteome</keyword>
<gene>
    <name evidence="1" type="ORF">C451_04161</name>
</gene>